<organism evidence="1 2">
    <name type="scientific">Acidithiobacillus ferridurans</name>
    <dbReference type="NCBI Taxonomy" id="1232575"/>
    <lineage>
        <taxon>Bacteria</taxon>
        <taxon>Pseudomonadati</taxon>
        <taxon>Pseudomonadota</taxon>
        <taxon>Acidithiobacillia</taxon>
        <taxon>Acidithiobacillales</taxon>
        <taxon>Acidithiobacillaceae</taxon>
        <taxon>Acidithiobacillus</taxon>
    </lineage>
</organism>
<dbReference type="CDD" id="cd05240">
    <property type="entry name" value="UDP_G4E_3_SDR_e"/>
    <property type="match status" value="1"/>
</dbReference>
<keyword evidence="1" id="KW-0413">Isomerase</keyword>
<evidence type="ECO:0000313" key="2">
    <source>
        <dbReference type="Proteomes" id="UP000280188"/>
    </source>
</evidence>
<gene>
    <name evidence="1" type="ORF">AFERRID_03970</name>
</gene>
<name>A0A2Z6IFS8_ACIFI</name>
<dbReference type="EMBL" id="AP018795">
    <property type="protein sequence ID" value="BBF64179.1"/>
    <property type="molecule type" value="Genomic_DNA"/>
</dbReference>
<protein>
    <submittedName>
        <fullName evidence="1">3 beta-hydroxysteroid dehydrogenase/Delta 5--&gt;4-isomerase</fullName>
    </submittedName>
</protein>
<dbReference type="Gene3D" id="3.40.50.720">
    <property type="entry name" value="NAD(P)-binding Rossmann-like Domain"/>
    <property type="match status" value="1"/>
</dbReference>
<keyword evidence="2" id="KW-1185">Reference proteome</keyword>
<dbReference type="Proteomes" id="UP000280188">
    <property type="component" value="Chromosome"/>
</dbReference>
<dbReference type="AlphaFoldDB" id="A0A2Z6IFS8"/>
<dbReference type="InterPro" id="IPR036291">
    <property type="entry name" value="NAD(P)-bd_dom_sf"/>
</dbReference>
<proteinExistence type="predicted"/>
<dbReference type="RefSeq" id="WP_113526579.1">
    <property type="nucleotide sequence ID" value="NZ_AP018795.1"/>
</dbReference>
<dbReference type="GO" id="GO:0016853">
    <property type="term" value="F:isomerase activity"/>
    <property type="evidence" value="ECO:0007669"/>
    <property type="project" value="UniProtKB-KW"/>
</dbReference>
<dbReference type="SUPFAM" id="SSF51735">
    <property type="entry name" value="NAD(P)-binding Rossmann-fold domains"/>
    <property type="match status" value="1"/>
</dbReference>
<dbReference type="PANTHER" id="PTHR43245">
    <property type="entry name" value="BIFUNCTIONAL POLYMYXIN RESISTANCE PROTEIN ARNA"/>
    <property type="match status" value="1"/>
</dbReference>
<dbReference type="InterPro" id="IPR001509">
    <property type="entry name" value="Epimerase_deHydtase"/>
</dbReference>
<evidence type="ECO:0000313" key="1">
    <source>
        <dbReference type="EMBL" id="BBF64179.1"/>
    </source>
</evidence>
<sequence length="320" mass="35428">MQVLVTGAAGHTAAALLPALLAWPYIRRIIALDRRPPALQHPKLYYLPLDIRDPQLAEHLTGVDCVIHLAFMVLSPRLGPQQRWRAEMRQVNLDGSQHLFLAAADAGVPQVVYSGSVAAYGAWPDNPVPIGENQPCRPVPGFAYSEDKAALEQWLDGFTAAQKKTAVTRLRLHAIIGPHGQALVNEIATSSYGLRLSNPDLPIQCLHEDDAASAILAALRYGQEGIFNIAAPDPISWSSIPRRWQLPLSPTQLHGLHRWLRPLSTRLGDPGWLQVLENPLIVDISSARQKLKWQPRYDVRHAINQVRNTCGRSPIHPWSG</sequence>
<accession>A0A2Z6IFS8</accession>
<reference evidence="1 2" key="1">
    <citation type="journal article" date="2018" name="Microbiol. Resour. Announc.">
        <title>Complete Genome Sequence of Acidithiobacillus ferridurans JCM 18981.</title>
        <authorList>
            <person name="Miyauchi T."/>
            <person name="Kouzuma A."/>
            <person name="Abe T."/>
            <person name="Watanabe K."/>
        </authorList>
    </citation>
    <scope>NUCLEOTIDE SEQUENCE [LARGE SCALE GENOMIC DNA]</scope>
    <source>
        <strain evidence="2">ATCC 33020 / DSM 29468 / JCM 18981 / 11Fe</strain>
    </source>
</reference>
<dbReference type="InterPro" id="IPR050177">
    <property type="entry name" value="Lipid_A_modif_metabolic_enz"/>
</dbReference>
<dbReference type="Pfam" id="PF01370">
    <property type="entry name" value="Epimerase"/>
    <property type="match status" value="1"/>
</dbReference>
<dbReference type="KEGG" id="afj:AFERRID_03970"/>